<feature type="region of interest" description="Disordered" evidence="6">
    <location>
        <begin position="46"/>
        <end position="139"/>
    </location>
</feature>
<dbReference type="PANTHER" id="PTHR12821:SF0">
    <property type="entry name" value="BYSTIN"/>
    <property type="match status" value="1"/>
</dbReference>
<comment type="caution">
    <text evidence="7">The sequence shown here is derived from an EMBL/GenBank/DDBJ whole genome shotgun (WGS) entry which is preliminary data.</text>
</comment>
<keyword evidence="8" id="KW-1185">Reference proteome</keyword>
<comment type="subcellular location">
    <subcellularLocation>
        <location evidence="1">Nucleus</location>
        <location evidence="1">Nucleolus</location>
    </subcellularLocation>
</comment>
<feature type="compositionally biased region" description="Low complexity" evidence="6">
    <location>
        <begin position="110"/>
        <end position="124"/>
    </location>
</feature>
<dbReference type="GO" id="GO:0030688">
    <property type="term" value="C:preribosome, small subunit precursor"/>
    <property type="evidence" value="ECO:0007669"/>
    <property type="project" value="EnsemblFungi"/>
</dbReference>
<dbReference type="GO" id="GO:0005737">
    <property type="term" value="C:cytoplasm"/>
    <property type="evidence" value="ECO:0007669"/>
    <property type="project" value="EnsemblFungi"/>
</dbReference>
<dbReference type="STRING" id="329046.A0A1Y2CXE6"/>
<name>A0A1Y2CXE6_9FUNG</name>
<feature type="compositionally biased region" description="Acidic residues" evidence="6">
    <location>
        <begin position="129"/>
        <end position="139"/>
    </location>
</feature>
<comment type="similarity">
    <text evidence="2">Belongs to the bystin family.</text>
</comment>
<dbReference type="Proteomes" id="UP000193642">
    <property type="component" value="Unassembled WGS sequence"/>
</dbReference>
<evidence type="ECO:0000313" key="8">
    <source>
        <dbReference type="Proteomes" id="UP000193642"/>
    </source>
</evidence>
<reference evidence="7 8" key="1">
    <citation type="submission" date="2016-07" db="EMBL/GenBank/DDBJ databases">
        <title>Pervasive Adenine N6-methylation of Active Genes in Fungi.</title>
        <authorList>
            <consortium name="DOE Joint Genome Institute"/>
            <person name="Mondo S.J."/>
            <person name="Dannebaum R.O."/>
            <person name="Kuo R.C."/>
            <person name="Labutti K."/>
            <person name="Haridas S."/>
            <person name="Kuo A."/>
            <person name="Salamov A."/>
            <person name="Ahrendt S.R."/>
            <person name="Lipzen A."/>
            <person name="Sullivan W."/>
            <person name="Andreopoulos W.B."/>
            <person name="Clum A."/>
            <person name="Lindquist E."/>
            <person name="Daum C."/>
            <person name="Ramamoorthy G.K."/>
            <person name="Gryganskyi A."/>
            <person name="Culley D."/>
            <person name="Magnuson J.K."/>
            <person name="James T.Y."/>
            <person name="O'Malley M.A."/>
            <person name="Stajich J.E."/>
            <person name="Spatafora J.W."/>
            <person name="Visel A."/>
            <person name="Grigoriev I.V."/>
        </authorList>
    </citation>
    <scope>NUCLEOTIDE SEQUENCE [LARGE SCALE GENOMIC DNA]</scope>
    <source>
        <strain evidence="7 8">JEL800</strain>
    </source>
</reference>
<evidence type="ECO:0000256" key="6">
    <source>
        <dbReference type="SAM" id="MobiDB-lite"/>
    </source>
</evidence>
<dbReference type="OrthoDB" id="2192561at2759"/>
<feature type="region of interest" description="Disordered" evidence="6">
    <location>
        <begin position="1"/>
        <end position="25"/>
    </location>
</feature>
<keyword evidence="4" id="KW-0539">Nucleus</keyword>
<evidence type="ECO:0000256" key="3">
    <source>
        <dbReference type="ARBA" id="ARBA00022517"/>
    </source>
</evidence>
<dbReference type="GO" id="GO:0032040">
    <property type="term" value="C:small-subunit processome"/>
    <property type="evidence" value="ECO:0007669"/>
    <property type="project" value="EnsemblFungi"/>
</dbReference>
<evidence type="ECO:0000256" key="4">
    <source>
        <dbReference type="ARBA" id="ARBA00023242"/>
    </source>
</evidence>
<dbReference type="GO" id="GO:0030515">
    <property type="term" value="F:snoRNA binding"/>
    <property type="evidence" value="ECO:0007669"/>
    <property type="project" value="EnsemblFungi"/>
</dbReference>
<protein>
    <recommendedName>
        <fullName evidence="5">Bystin</fullName>
    </recommendedName>
</protein>
<proteinExistence type="inferred from homology"/>
<sequence>MGKASKGKKEVLRHNPLHVDIINDSPYSHSLAASTALDKADPLLNKQKKQAKPAATATATAAAAPKKADLDDDEESESRMVDAKTSQKIMDLARAQQNEETVELQRPKKSAAAAQKAQFRFSAAKKADSDDEEEETGLGDDFDADAAYEANLDIDEEDAALIEKFMAKEPRKQLNLADLIMEKLSEAATAPKPIDPAKEKEIQDNMYKDSSNLDPKIIEVYSKVGVIMSRYRSGKLPKAFKLIPSLPNWEQVLYLTNPSGWTPHATYQATRIFVSNLQARMAQRFFNLFLLDRVRDDIAETKKLNYHLYLALKKSLYKPAAFFKGLLLPLCESGQCTLREAAIIGSVVTKVSIPILDSAAAILKIAEMEYSGPNSLFIRILLDKKYALPYKVLDALVFHFLRFGKSEHSHEANVALPVLWHQSLLVFAQRYKGELVPEQKEALLELIKYRSHPLITPEIRREIVNSKCRGEVLDLDMMEA</sequence>
<dbReference type="GO" id="GO:0030686">
    <property type="term" value="C:90S preribosome"/>
    <property type="evidence" value="ECO:0007669"/>
    <property type="project" value="EnsemblFungi"/>
</dbReference>
<organism evidence="7 8">
    <name type="scientific">Rhizoclosmatium globosum</name>
    <dbReference type="NCBI Taxonomy" id="329046"/>
    <lineage>
        <taxon>Eukaryota</taxon>
        <taxon>Fungi</taxon>
        <taxon>Fungi incertae sedis</taxon>
        <taxon>Chytridiomycota</taxon>
        <taxon>Chytridiomycota incertae sedis</taxon>
        <taxon>Chytridiomycetes</taxon>
        <taxon>Chytridiales</taxon>
        <taxon>Chytriomycetaceae</taxon>
        <taxon>Rhizoclosmatium</taxon>
    </lineage>
</organism>
<feature type="compositionally biased region" description="Low complexity" evidence="6">
    <location>
        <begin position="52"/>
        <end position="65"/>
    </location>
</feature>
<accession>A0A1Y2CXE6</accession>
<evidence type="ECO:0000256" key="1">
    <source>
        <dbReference type="ARBA" id="ARBA00004604"/>
    </source>
</evidence>
<dbReference type="InterPro" id="IPR007955">
    <property type="entry name" value="Bystin"/>
</dbReference>
<dbReference type="AlphaFoldDB" id="A0A1Y2CXE6"/>
<evidence type="ECO:0000256" key="5">
    <source>
        <dbReference type="ARBA" id="ARBA00074032"/>
    </source>
</evidence>
<evidence type="ECO:0000256" key="2">
    <source>
        <dbReference type="ARBA" id="ARBA00007114"/>
    </source>
</evidence>
<evidence type="ECO:0000313" key="7">
    <source>
        <dbReference type="EMBL" id="ORY51566.1"/>
    </source>
</evidence>
<dbReference type="PANTHER" id="PTHR12821">
    <property type="entry name" value="BYSTIN"/>
    <property type="match status" value="1"/>
</dbReference>
<keyword evidence="3" id="KW-0690">Ribosome biogenesis</keyword>
<dbReference type="Pfam" id="PF05291">
    <property type="entry name" value="Bystin"/>
    <property type="match status" value="1"/>
</dbReference>
<dbReference type="GO" id="GO:0000447">
    <property type="term" value="P:endonucleolytic cleavage in ITS1 to separate SSU-rRNA from 5.8S rRNA and LSU-rRNA from tricistronic rRNA transcript (SSU-rRNA, 5.8S rRNA, LSU-rRNA)"/>
    <property type="evidence" value="ECO:0007669"/>
    <property type="project" value="EnsemblFungi"/>
</dbReference>
<dbReference type="GO" id="GO:0016973">
    <property type="term" value="P:poly(A)+ mRNA export from nucleus"/>
    <property type="evidence" value="ECO:0007669"/>
    <property type="project" value="EnsemblFungi"/>
</dbReference>
<dbReference type="FunFam" id="1.25.40.480:FF:000001">
    <property type="entry name" value="Bystin (51.6 kD)-like"/>
    <property type="match status" value="1"/>
</dbReference>
<gene>
    <name evidence="7" type="ORF">BCR33DRAFT_712598</name>
</gene>
<dbReference type="EMBL" id="MCGO01000005">
    <property type="protein sequence ID" value="ORY51566.1"/>
    <property type="molecule type" value="Genomic_DNA"/>
</dbReference>